<accession>A0ABP0MDI8</accession>
<evidence type="ECO:0000313" key="3">
    <source>
        <dbReference type="Proteomes" id="UP001642484"/>
    </source>
</evidence>
<protein>
    <submittedName>
        <fullName evidence="2">Uncharacterized protein</fullName>
    </submittedName>
</protein>
<feature type="compositionally biased region" description="Acidic residues" evidence="1">
    <location>
        <begin position="65"/>
        <end position="77"/>
    </location>
</feature>
<dbReference type="EMBL" id="CAXAMN010017002">
    <property type="protein sequence ID" value="CAK9049556.1"/>
    <property type="molecule type" value="Genomic_DNA"/>
</dbReference>
<reference evidence="2 3" key="1">
    <citation type="submission" date="2024-02" db="EMBL/GenBank/DDBJ databases">
        <authorList>
            <person name="Chen Y."/>
            <person name="Shah S."/>
            <person name="Dougan E. K."/>
            <person name="Thang M."/>
            <person name="Chan C."/>
        </authorList>
    </citation>
    <scope>NUCLEOTIDE SEQUENCE [LARGE SCALE GENOMIC DNA]</scope>
</reference>
<dbReference type="Proteomes" id="UP001642484">
    <property type="component" value="Unassembled WGS sequence"/>
</dbReference>
<sequence length="398" mass="44533">MLWAKRVYGDFVKKAPHDAPIKQKDFRKMHNIAWKLVNNTITEICPTWCAAVQNKKLSTASDGEHAEEPDEDDDEDDSKNTSSAETILRDFNYRLRCMFMDRSRNLRVKQAMVAFEPSSVYGSRSGFQEVVLITAADPKNVFHKTSLWKQGVVCVATGDGALVVRQTLVDFWTIKHSSFSQKMNDLLQAHDNEFNPNKLKRGAEETTEAAQEEDRTTLNAGHCALHHCEADGSLWVGCSSAHTLEENTELWGFGSGDFAKGSEAADLISDTSADGRWLLFALKSGDESVILEKQRKVPDHLESASFFNKVITLNELLKSLEDSGEVNIQIAEHKLEKDSAGNFSVAPLNNVCFTLDAVKPKKKKAKAPYRRQLIRAINSVGASEAMRCDRREHLSQAR</sequence>
<evidence type="ECO:0000256" key="1">
    <source>
        <dbReference type="SAM" id="MobiDB-lite"/>
    </source>
</evidence>
<evidence type="ECO:0000313" key="2">
    <source>
        <dbReference type="EMBL" id="CAK9049556.1"/>
    </source>
</evidence>
<organism evidence="2 3">
    <name type="scientific">Durusdinium trenchii</name>
    <dbReference type="NCBI Taxonomy" id="1381693"/>
    <lineage>
        <taxon>Eukaryota</taxon>
        <taxon>Sar</taxon>
        <taxon>Alveolata</taxon>
        <taxon>Dinophyceae</taxon>
        <taxon>Suessiales</taxon>
        <taxon>Symbiodiniaceae</taxon>
        <taxon>Durusdinium</taxon>
    </lineage>
</organism>
<feature type="region of interest" description="Disordered" evidence="1">
    <location>
        <begin position="59"/>
        <end position="82"/>
    </location>
</feature>
<comment type="caution">
    <text evidence="2">The sequence shown here is derived from an EMBL/GenBank/DDBJ whole genome shotgun (WGS) entry which is preliminary data.</text>
</comment>
<name>A0ABP0MDI8_9DINO</name>
<proteinExistence type="predicted"/>
<keyword evidence="3" id="KW-1185">Reference proteome</keyword>
<gene>
    <name evidence="2" type="ORF">CCMP2556_LOCUS25351</name>
</gene>